<keyword evidence="6" id="KW-0009">Actin-binding</keyword>
<gene>
    <name evidence="11" type="primary">Arpc1a</name>
    <name evidence="11" type="ORF">AVEN_62679_1</name>
</gene>
<dbReference type="PROSITE" id="PS50082">
    <property type="entry name" value="WD_REPEATS_2"/>
    <property type="match status" value="1"/>
</dbReference>
<keyword evidence="12" id="KW-1185">Reference proteome</keyword>
<dbReference type="OrthoDB" id="406844at2759"/>
<reference evidence="11 12" key="1">
    <citation type="journal article" date="2019" name="Sci. Rep.">
        <title>Orb-weaving spider Araneus ventricosus genome elucidates the spidroin gene catalogue.</title>
        <authorList>
            <person name="Kono N."/>
            <person name="Nakamura H."/>
            <person name="Ohtoshi R."/>
            <person name="Moran D.A.P."/>
            <person name="Shinohara A."/>
            <person name="Yoshida Y."/>
            <person name="Fujiwara M."/>
            <person name="Mori M."/>
            <person name="Tomita M."/>
            <person name="Arakawa K."/>
        </authorList>
    </citation>
    <scope>NUCLEOTIDE SEQUENCE [LARGE SCALE GENOMIC DNA]</scope>
</reference>
<keyword evidence="3" id="KW-0963">Cytoplasm</keyword>
<dbReference type="AlphaFoldDB" id="A0A4Y2FLP1"/>
<organism evidence="11 12">
    <name type="scientific">Araneus ventricosus</name>
    <name type="common">Orbweaver spider</name>
    <name type="synonym">Epeira ventricosa</name>
    <dbReference type="NCBI Taxonomy" id="182803"/>
    <lineage>
        <taxon>Eukaryota</taxon>
        <taxon>Metazoa</taxon>
        <taxon>Ecdysozoa</taxon>
        <taxon>Arthropoda</taxon>
        <taxon>Chelicerata</taxon>
        <taxon>Arachnida</taxon>
        <taxon>Araneae</taxon>
        <taxon>Araneomorphae</taxon>
        <taxon>Entelegynae</taxon>
        <taxon>Araneoidea</taxon>
        <taxon>Araneidae</taxon>
        <taxon>Araneus</taxon>
    </lineage>
</organism>
<dbReference type="SMART" id="SM00320">
    <property type="entry name" value="WD40"/>
    <property type="match status" value="4"/>
</dbReference>
<evidence type="ECO:0000256" key="1">
    <source>
        <dbReference type="ARBA" id="ARBA00004245"/>
    </source>
</evidence>
<comment type="similarity">
    <text evidence="2">Belongs to the WD repeat ARPC1 family.</text>
</comment>
<accession>A0A4Y2FLP1</accession>
<dbReference type="Pfam" id="PF00400">
    <property type="entry name" value="WD40"/>
    <property type="match status" value="2"/>
</dbReference>
<dbReference type="PANTHER" id="PTHR10709">
    <property type="entry name" value="ACTIN-RELATED PROTEIN 2/3 COMPLEX SUBUNIT 1"/>
    <property type="match status" value="1"/>
</dbReference>
<dbReference type="GO" id="GO:0034314">
    <property type="term" value="P:Arp2/3 complex-mediated actin nucleation"/>
    <property type="evidence" value="ECO:0007669"/>
    <property type="project" value="InterPro"/>
</dbReference>
<dbReference type="InterPro" id="IPR015943">
    <property type="entry name" value="WD40/YVTN_repeat-like_dom_sf"/>
</dbReference>
<dbReference type="InterPro" id="IPR017383">
    <property type="entry name" value="ARPC1"/>
</dbReference>
<sequence>MEIHNFGVDPITCHAWNNDRTQIALSPNSNEVHIYKRDGDRWSCKNVLSQHDLRVTSIDWAPNTNRIVTCSADRNAYVWTKVDDKWKPTLVLLRINRAATCVRWSPNETKFAVGCGARLISVCFFEEENDWWLSKHIKKPIRSTVTSIDWHPNNVLLACGSTDFKTRIFSAYIKEIDTKPEPTVWGFKMPLGNLMAEFPNSNAMRKFRDMDKRAIVENSVDTLLDTIHQNAITSLTIYAGSKSSTTKLCTTGMDGKMVIWNLKALGEVLPNDM</sequence>
<evidence type="ECO:0000256" key="5">
    <source>
        <dbReference type="ARBA" id="ARBA00022737"/>
    </source>
</evidence>
<evidence type="ECO:0000256" key="2">
    <source>
        <dbReference type="ARBA" id="ARBA00006260"/>
    </source>
</evidence>
<dbReference type="Gene3D" id="2.130.10.10">
    <property type="entry name" value="YVTN repeat-like/Quinoprotein amine dehydrogenase"/>
    <property type="match status" value="2"/>
</dbReference>
<dbReference type="EMBL" id="BGPR01000961">
    <property type="protein sequence ID" value="GBM41385.1"/>
    <property type="molecule type" value="Genomic_DNA"/>
</dbReference>
<name>A0A4Y2FLP1_ARAVE</name>
<keyword evidence="7" id="KW-0206">Cytoskeleton</keyword>
<dbReference type="GO" id="GO:0005885">
    <property type="term" value="C:Arp2/3 protein complex"/>
    <property type="evidence" value="ECO:0007669"/>
    <property type="project" value="InterPro"/>
</dbReference>
<protein>
    <recommendedName>
        <fullName evidence="8">Arp2/3 complex 41 kDa subunit</fullName>
    </recommendedName>
    <alternativeName>
        <fullName evidence="9">p41-ARC</fullName>
    </alternativeName>
</protein>
<evidence type="ECO:0000256" key="8">
    <source>
        <dbReference type="ARBA" id="ARBA00041244"/>
    </source>
</evidence>
<dbReference type="PANTHER" id="PTHR10709:SF2">
    <property type="entry name" value="ACTIN-RELATED PROTEIN 2_3 COMPLEX SUBUNIT"/>
    <property type="match status" value="1"/>
</dbReference>
<evidence type="ECO:0000256" key="6">
    <source>
        <dbReference type="ARBA" id="ARBA00023203"/>
    </source>
</evidence>
<evidence type="ECO:0000256" key="9">
    <source>
        <dbReference type="ARBA" id="ARBA00041789"/>
    </source>
</evidence>
<evidence type="ECO:0000256" key="3">
    <source>
        <dbReference type="ARBA" id="ARBA00022490"/>
    </source>
</evidence>
<dbReference type="InterPro" id="IPR036322">
    <property type="entry name" value="WD40_repeat_dom_sf"/>
</dbReference>
<proteinExistence type="inferred from homology"/>
<evidence type="ECO:0000256" key="4">
    <source>
        <dbReference type="ARBA" id="ARBA00022574"/>
    </source>
</evidence>
<comment type="subcellular location">
    <subcellularLocation>
        <location evidence="1">Cytoplasm</location>
        <location evidence="1">Cytoskeleton</location>
    </subcellularLocation>
</comment>
<dbReference type="GO" id="GO:0051015">
    <property type="term" value="F:actin filament binding"/>
    <property type="evidence" value="ECO:0007669"/>
    <property type="project" value="TreeGrafter"/>
</dbReference>
<evidence type="ECO:0000313" key="11">
    <source>
        <dbReference type="EMBL" id="GBM41385.1"/>
    </source>
</evidence>
<dbReference type="InterPro" id="IPR001680">
    <property type="entry name" value="WD40_rpt"/>
</dbReference>
<keyword evidence="4 10" id="KW-0853">WD repeat</keyword>
<evidence type="ECO:0000256" key="10">
    <source>
        <dbReference type="PROSITE-ProRule" id="PRU00221"/>
    </source>
</evidence>
<keyword evidence="5" id="KW-0677">Repeat</keyword>
<dbReference type="Proteomes" id="UP000499080">
    <property type="component" value="Unassembled WGS sequence"/>
</dbReference>
<dbReference type="SUPFAM" id="SSF50978">
    <property type="entry name" value="WD40 repeat-like"/>
    <property type="match status" value="1"/>
</dbReference>
<feature type="repeat" description="WD" evidence="10">
    <location>
        <begin position="48"/>
        <end position="79"/>
    </location>
</feature>
<evidence type="ECO:0000256" key="7">
    <source>
        <dbReference type="ARBA" id="ARBA00023212"/>
    </source>
</evidence>
<evidence type="ECO:0000313" key="12">
    <source>
        <dbReference type="Proteomes" id="UP000499080"/>
    </source>
</evidence>
<dbReference type="PROSITE" id="PS50294">
    <property type="entry name" value="WD_REPEATS_REGION"/>
    <property type="match status" value="1"/>
</dbReference>
<comment type="caution">
    <text evidence="11">The sequence shown here is derived from an EMBL/GenBank/DDBJ whole genome shotgun (WGS) entry which is preliminary data.</text>
</comment>